<sequence>MIVSGRPKARSPQCAGGIVTLQGIQPCAKCSQLTLDVKIIRERATRSFEHIRNHDDLSSDQLRAKVTVVKDKVNALKLKILDLEDSLRRAQARLSEWRELFHFIGQNSGGGGATYTINHSIFALPSRNTIQPYRRLFNLAPCISGTRFTEISRNITTLFGPRTRNDGEVELLPPVKCGHTLSLDEVAADRRIEWMQETDEMGGFCLEHVSELETVKIGDDLQTVEAAVAAVKEGKVHVAHEICVAAILHLYGTDYGAKYMGPTCKKGPWQDQVRLIEVIIEAWKRSPDGEAKHGKMLSVSTDGDHKRRLALFLLCMGFEIVPGNPLWTYVCNLPGLNLRVGKDNLTNDGDPKHIFKRKHTNKSELGDAGTDLIAQSVIINRDLLLGRLERLPDQDWSETSIHSLLHPSDGQNFSNAIKLMLCIVEIAKLDKEDFDPGEMAEFEALCLLGEAYDALLQPFINVELTLSEQIQSLVTASHLFCALYLQNTTSFMSNQLYADMQSMFKNAVLMVPKTRVINRQLKVYICLLGDDVLETLFGRCRMLGGHSPNCSVGILRDRISSAMNLDNIYERHPELERQPRRLSMLRKRHVDHLRPPHFKRELRADSCDLEKCWAAAVKTAETILAKHNLRMTMTFAERFKRKDTDLSRPLGGKYPAISGGVDRSMSYISSDESDAENLIDPDTVNFLNLVAGVDIDAMVASESISSPSPSTPPSLFAKVDTAGNLVHKVSALRELFDMTADGHVSHDRLQRVRGYTIGGKSWPREIQQTHSISDATHFQLGNLFTTLLSHNNTHLGLAVARCTLIKNTPSGAKPTSVAAIPRAEMHLPTSIYTISGQVLSLSLLAGSHPDNATWAWDGQFISLSLKKRKSTGEEVTRRENLQVIVSGRLVDFNIQDQAQDISTIDLPGGLEKTWRFHNADLTSSWNFVWTTLLNDTTLHDKFPIFTGVSQGSFPYQAEPLGINYAAPIAGTTIADSIAKRQTCRICGKAIKDPDRQQHVGQHIIKTMYNVEDTSAKNMVLKSCPCDCKEIHWKYNFRQHLEERHPDWQKLVPKTFLPEIQISREELLELKIPTQAAIGWPPPAVPPASPLTLTSRNQSETSRSPSRRRRDVDKENRDPNDDRHAKKRRIN</sequence>
<accession>A0AAV9ZJK7</accession>
<feature type="coiled-coil region" evidence="1">
    <location>
        <begin position="73"/>
        <end position="100"/>
    </location>
</feature>
<evidence type="ECO:0000313" key="3">
    <source>
        <dbReference type="EMBL" id="KAK6984382.1"/>
    </source>
</evidence>
<evidence type="ECO:0008006" key="5">
    <source>
        <dbReference type="Google" id="ProtNLM"/>
    </source>
</evidence>
<organism evidence="3 4">
    <name type="scientific">Favolaschia claudopus</name>
    <dbReference type="NCBI Taxonomy" id="2862362"/>
    <lineage>
        <taxon>Eukaryota</taxon>
        <taxon>Fungi</taxon>
        <taxon>Dikarya</taxon>
        <taxon>Basidiomycota</taxon>
        <taxon>Agaricomycotina</taxon>
        <taxon>Agaricomycetes</taxon>
        <taxon>Agaricomycetidae</taxon>
        <taxon>Agaricales</taxon>
        <taxon>Marasmiineae</taxon>
        <taxon>Mycenaceae</taxon>
        <taxon>Favolaschia</taxon>
    </lineage>
</organism>
<reference evidence="3 4" key="1">
    <citation type="journal article" date="2024" name="J Genomics">
        <title>Draft genome sequencing and assembly of Favolaschia claudopus CIRM-BRFM 2984 isolated from oak limbs.</title>
        <authorList>
            <person name="Navarro D."/>
            <person name="Drula E."/>
            <person name="Chaduli D."/>
            <person name="Cazenave R."/>
            <person name="Ahrendt S."/>
            <person name="Wang J."/>
            <person name="Lipzen A."/>
            <person name="Daum C."/>
            <person name="Barry K."/>
            <person name="Grigoriev I.V."/>
            <person name="Favel A."/>
            <person name="Rosso M.N."/>
            <person name="Martin F."/>
        </authorList>
    </citation>
    <scope>NUCLEOTIDE SEQUENCE [LARGE SCALE GENOMIC DNA]</scope>
    <source>
        <strain evidence="3 4">CIRM-BRFM 2984</strain>
    </source>
</reference>
<feature type="region of interest" description="Disordered" evidence="2">
    <location>
        <begin position="1078"/>
        <end position="1130"/>
    </location>
</feature>
<feature type="compositionally biased region" description="Polar residues" evidence="2">
    <location>
        <begin position="1090"/>
        <end position="1100"/>
    </location>
</feature>
<dbReference type="AlphaFoldDB" id="A0AAV9ZJK7"/>
<name>A0AAV9ZJK7_9AGAR</name>
<proteinExistence type="predicted"/>
<evidence type="ECO:0000256" key="2">
    <source>
        <dbReference type="SAM" id="MobiDB-lite"/>
    </source>
</evidence>
<feature type="compositionally biased region" description="Basic and acidic residues" evidence="2">
    <location>
        <begin position="1109"/>
        <end position="1123"/>
    </location>
</feature>
<evidence type="ECO:0000256" key="1">
    <source>
        <dbReference type="SAM" id="Coils"/>
    </source>
</evidence>
<dbReference type="EMBL" id="JAWWNJ010000138">
    <property type="protein sequence ID" value="KAK6984382.1"/>
    <property type="molecule type" value="Genomic_DNA"/>
</dbReference>
<protein>
    <recommendedName>
        <fullName evidence="5">C2H2-type domain-containing protein</fullName>
    </recommendedName>
</protein>
<evidence type="ECO:0000313" key="4">
    <source>
        <dbReference type="Proteomes" id="UP001362999"/>
    </source>
</evidence>
<feature type="compositionally biased region" description="Pro residues" evidence="2">
    <location>
        <begin position="1079"/>
        <end position="1088"/>
    </location>
</feature>
<keyword evidence="4" id="KW-1185">Reference proteome</keyword>
<comment type="caution">
    <text evidence="3">The sequence shown here is derived from an EMBL/GenBank/DDBJ whole genome shotgun (WGS) entry which is preliminary data.</text>
</comment>
<dbReference type="Proteomes" id="UP001362999">
    <property type="component" value="Unassembled WGS sequence"/>
</dbReference>
<gene>
    <name evidence="3" type="ORF">R3P38DRAFT_2806576</name>
</gene>
<keyword evidence="1" id="KW-0175">Coiled coil</keyword>